<protein>
    <submittedName>
        <fullName evidence="1">Uncharacterized protein</fullName>
    </submittedName>
</protein>
<dbReference type="Proteomes" id="UP000828251">
    <property type="component" value="Unassembled WGS sequence"/>
</dbReference>
<name>A0A9D3UE71_9ROSI</name>
<dbReference type="OrthoDB" id="989299at2759"/>
<proteinExistence type="predicted"/>
<gene>
    <name evidence="1" type="ORF">J1N35_040436</name>
</gene>
<evidence type="ECO:0000313" key="2">
    <source>
        <dbReference type="Proteomes" id="UP000828251"/>
    </source>
</evidence>
<sequence length="68" mass="8030">MAGELIHLDNKHISVEQMKISPGPFNPLIGEPYATSFWVLFRIILTEVRSRWVGYETQFRTRELIRLK</sequence>
<organism evidence="1 2">
    <name type="scientific">Gossypium stocksii</name>
    <dbReference type="NCBI Taxonomy" id="47602"/>
    <lineage>
        <taxon>Eukaryota</taxon>
        <taxon>Viridiplantae</taxon>
        <taxon>Streptophyta</taxon>
        <taxon>Embryophyta</taxon>
        <taxon>Tracheophyta</taxon>
        <taxon>Spermatophyta</taxon>
        <taxon>Magnoliopsida</taxon>
        <taxon>eudicotyledons</taxon>
        <taxon>Gunneridae</taxon>
        <taxon>Pentapetalae</taxon>
        <taxon>rosids</taxon>
        <taxon>malvids</taxon>
        <taxon>Malvales</taxon>
        <taxon>Malvaceae</taxon>
        <taxon>Malvoideae</taxon>
        <taxon>Gossypium</taxon>
    </lineage>
</organism>
<evidence type="ECO:0000313" key="1">
    <source>
        <dbReference type="EMBL" id="KAH1038693.1"/>
    </source>
</evidence>
<reference evidence="1 2" key="1">
    <citation type="journal article" date="2021" name="Plant Biotechnol. J.">
        <title>Multi-omics assisted identification of the key and species-specific regulatory components of drought-tolerant mechanisms in Gossypium stocksii.</title>
        <authorList>
            <person name="Yu D."/>
            <person name="Ke L."/>
            <person name="Zhang D."/>
            <person name="Wu Y."/>
            <person name="Sun Y."/>
            <person name="Mei J."/>
            <person name="Sun J."/>
            <person name="Sun Y."/>
        </authorList>
    </citation>
    <scope>NUCLEOTIDE SEQUENCE [LARGE SCALE GENOMIC DNA]</scope>
    <source>
        <strain evidence="2">cv. E1</strain>
        <tissue evidence="1">Leaf</tissue>
    </source>
</reference>
<accession>A0A9D3UE71</accession>
<comment type="caution">
    <text evidence="1">The sequence shown here is derived from an EMBL/GenBank/DDBJ whole genome shotgun (WGS) entry which is preliminary data.</text>
</comment>
<keyword evidence="2" id="KW-1185">Reference proteome</keyword>
<dbReference type="EMBL" id="JAIQCV010000012">
    <property type="protein sequence ID" value="KAH1038693.1"/>
    <property type="molecule type" value="Genomic_DNA"/>
</dbReference>
<dbReference type="AlphaFoldDB" id="A0A9D3UE71"/>